<dbReference type="GO" id="GO:0004386">
    <property type="term" value="F:helicase activity"/>
    <property type="evidence" value="ECO:0007669"/>
    <property type="project" value="UniProtKB-KW"/>
</dbReference>
<dbReference type="Proteomes" id="UP000477083">
    <property type="component" value="Unassembled WGS sequence"/>
</dbReference>
<dbReference type="AlphaFoldDB" id="A0A6L8VE04"/>
<evidence type="ECO:0000313" key="2">
    <source>
        <dbReference type="EMBL" id="MZQ88535.1"/>
    </source>
</evidence>
<proteinExistence type="predicted"/>
<name>A0A6L8VE04_9RHOB</name>
<dbReference type="PANTHER" id="PTHR37826:SF3">
    <property type="entry name" value="J DOMAIN-CONTAINING PROTEIN"/>
    <property type="match status" value="1"/>
</dbReference>
<dbReference type="EMBL" id="WWNR01000003">
    <property type="protein sequence ID" value="MZQ88535.1"/>
    <property type="molecule type" value="Genomic_DNA"/>
</dbReference>
<dbReference type="PANTHER" id="PTHR37826">
    <property type="entry name" value="FLOTILLIN BAND_7_5 DOMAIN PROTEIN"/>
    <property type="match status" value="1"/>
</dbReference>
<comment type="caution">
    <text evidence="2">The sequence shown here is derived from an EMBL/GenBank/DDBJ whole genome shotgun (WGS) entry which is preliminary data.</text>
</comment>
<accession>A0A6L8VE04</accession>
<keyword evidence="2" id="KW-0547">Nucleotide-binding</keyword>
<evidence type="ECO:0000313" key="3">
    <source>
        <dbReference type="Proteomes" id="UP000477083"/>
    </source>
</evidence>
<feature type="transmembrane region" description="Helical" evidence="1">
    <location>
        <begin position="345"/>
        <end position="364"/>
    </location>
</feature>
<keyword evidence="2" id="KW-0067">ATP-binding</keyword>
<keyword evidence="2" id="KW-0378">Hydrolase</keyword>
<reference evidence="2 3" key="1">
    <citation type="submission" date="2020-01" db="EMBL/GenBank/DDBJ databases">
        <title>Frigidibacter albus SP32T (=CGMCC 1.13995T).</title>
        <authorList>
            <person name="Liao X."/>
        </authorList>
    </citation>
    <scope>NUCLEOTIDE SEQUENCE [LARGE SCALE GENOMIC DNA]</scope>
    <source>
        <strain evidence="2 3">SP32</strain>
    </source>
</reference>
<keyword evidence="3" id="KW-1185">Reference proteome</keyword>
<protein>
    <submittedName>
        <fullName evidence="2">Primosomal protein N' (Replication factor Y)-superfamily II helicase</fullName>
    </submittedName>
</protein>
<gene>
    <name evidence="2" type="ORF">GS660_05435</name>
</gene>
<sequence>MLPVREHHYPCEQCGADLRYAPGQTRMVCAHCGHAQEVPEAEDKLSRTGLVELDLQDGLSADLPREAVAEHRTTHCPNCGAVVEFTGDHHAAECPFCATPVVVDTGTSRSIKPQGLIPFAVTEEAARDALGRWLKARWFAPSGLGDYARKGRRIQGIYTPFWTFDADTRSRYSGQRGDYYYETRTRTVTVNGKSQQRTEQVRHTRWRAASGAVARKFDDLLVLAAKSLPRSHTDALQPWDLGALVPYREDYLSGFLAEGYTVTLPEGHGVAREIMAGVIAGDVRSDIGGDEQRISSVNTTHYNETFKHILLPVWTAAYKYRGRSFRFVVNGQTGKVQGERPYSPWKIAFAVLLVLLVAGAIALISQS</sequence>
<evidence type="ECO:0000256" key="1">
    <source>
        <dbReference type="SAM" id="Phobius"/>
    </source>
</evidence>
<organism evidence="2 3">
    <name type="scientific">Frigidibacter albus</name>
    <dbReference type="NCBI Taxonomy" id="1465486"/>
    <lineage>
        <taxon>Bacteria</taxon>
        <taxon>Pseudomonadati</taxon>
        <taxon>Pseudomonadota</taxon>
        <taxon>Alphaproteobacteria</taxon>
        <taxon>Rhodobacterales</taxon>
        <taxon>Paracoccaceae</taxon>
        <taxon>Frigidibacter</taxon>
    </lineage>
</organism>
<dbReference type="Gene3D" id="2.20.28.30">
    <property type="entry name" value="RNA polymerase ii, chain L"/>
    <property type="match status" value="1"/>
</dbReference>
<keyword evidence="1" id="KW-0472">Membrane</keyword>
<dbReference type="OrthoDB" id="3182597at2"/>
<keyword evidence="2" id="KW-0347">Helicase</keyword>
<keyword evidence="1" id="KW-0812">Transmembrane</keyword>
<keyword evidence="1" id="KW-1133">Transmembrane helix</keyword>